<accession>H2XQ74</accession>
<feature type="transmembrane region" description="Helical" evidence="5">
    <location>
        <begin position="423"/>
        <end position="445"/>
    </location>
</feature>
<evidence type="ECO:0000259" key="6">
    <source>
        <dbReference type="PROSITE" id="PS50850"/>
    </source>
</evidence>
<dbReference type="GO" id="GO:0022857">
    <property type="term" value="F:transmembrane transporter activity"/>
    <property type="evidence" value="ECO:0007669"/>
    <property type="project" value="InterPro"/>
</dbReference>
<protein>
    <recommendedName>
        <fullName evidence="6">Major facilitator superfamily (MFS) profile domain-containing protein</fullName>
    </recommendedName>
</protein>
<reference evidence="7" key="2">
    <citation type="journal article" date="2008" name="Genome Biol.">
        <title>Improved genome assembly and evidence-based global gene model set for the chordate Ciona intestinalis: new insight into intron and operon populations.</title>
        <authorList>
            <person name="Satou Y."/>
            <person name="Mineta K."/>
            <person name="Ogasawara M."/>
            <person name="Sasakura Y."/>
            <person name="Shoguchi E."/>
            <person name="Ueno K."/>
            <person name="Yamada L."/>
            <person name="Matsumoto J."/>
            <person name="Wasserscheid J."/>
            <person name="Dewar K."/>
            <person name="Wiley G.B."/>
            <person name="Macmil S.L."/>
            <person name="Roe B.A."/>
            <person name="Zeller R.W."/>
            <person name="Hastings K.E."/>
            <person name="Lemaire P."/>
            <person name="Lindquist E."/>
            <person name="Endo T."/>
            <person name="Hotta K."/>
            <person name="Inaba K."/>
        </authorList>
    </citation>
    <scope>NUCLEOTIDE SEQUENCE [LARGE SCALE GENOMIC DNA]</scope>
    <source>
        <strain evidence="7">wild type</strain>
    </source>
</reference>
<feature type="transmembrane region" description="Helical" evidence="5">
    <location>
        <begin position="451"/>
        <end position="471"/>
    </location>
</feature>
<feature type="transmembrane region" description="Helical" evidence="5">
    <location>
        <begin position="215"/>
        <end position="235"/>
    </location>
</feature>
<evidence type="ECO:0000256" key="4">
    <source>
        <dbReference type="ARBA" id="ARBA00023136"/>
    </source>
</evidence>
<dbReference type="GeneTree" id="ENSGT00940000162538"/>
<sequence>MIDFDIILKHIGGLGRFQIILIFLVGYYSIPAGINSLAPVFINYTPAFRCSVPQFDTNPYYTNLTENEILNLTTPLDKNGEYDTCYRQRNKRVFHSSFCVTLCNFAYDYNASYCIEGSLDCVNKSAAKIPCDQGYHYDRSIFPETVITEFDLVCDNKYLDALATSLYMIGVLLGSLIFGNISDRFGRKITMIVTSVLCFAGLLGCAFVHNFTLFVVSRVFVAFFGFGTFISNFVYLLEITSNKWRTLLGVSFQLGFAIGYMILSGVAYQWSNWHDMEIAMSIVSVPYALFLFFIPESPRWLFSNGREEEAKKITRRFAKYNKVTLDEPDIWNEADTDTSQKSGNETAKATYSSIDLFRTPAIRWVTFKLILSWFVNSMVYYGISLNAGALAGDIFVNNALNGVMEIAAYVIVIAFMDITGRRFMLTAMLVLASASLICSTIVNEYAYEDQVFAFAAKVGISGSYAVVYNFTSELYPTVVRNRTNGVGVGSTFARFGSILAPFILALQAYLKWLPNVIFGVAAAAAALLSYTLPETKGIDMMETIEEAER</sequence>
<comment type="subcellular location">
    <subcellularLocation>
        <location evidence="1">Membrane</location>
        <topology evidence="1">Multi-pass membrane protein</topology>
    </subcellularLocation>
</comment>
<dbReference type="Gene3D" id="1.20.1250.20">
    <property type="entry name" value="MFS general substrate transporter like domains"/>
    <property type="match status" value="1"/>
</dbReference>
<feature type="transmembrane region" description="Helical" evidence="5">
    <location>
        <begin position="276"/>
        <end position="294"/>
    </location>
</feature>
<dbReference type="GO" id="GO:0016020">
    <property type="term" value="C:membrane"/>
    <property type="evidence" value="ECO:0007669"/>
    <property type="project" value="UniProtKB-SubCell"/>
</dbReference>
<keyword evidence="4 5" id="KW-0472">Membrane</keyword>
<feature type="transmembrane region" description="Helical" evidence="5">
    <location>
        <begin position="158"/>
        <end position="178"/>
    </location>
</feature>
<keyword evidence="8" id="KW-1185">Reference proteome</keyword>
<proteinExistence type="predicted"/>
<keyword evidence="3 5" id="KW-1133">Transmembrane helix</keyword>
<dbReference type="Pfam" id="PF00083">
    <property type="entry name" value="Sugar_tr"/>
    <property type="match status" value="1"/>
</dbReference>
<dbReference type="InterPro" id="IPR020846">
    <property type="entry name" value="MFS_dom"/>
</dbReference>
<reference evidence="7" key="4">
    <citation type="submission" date="2025-09" db="UniProtKB">
        <authorList>
            <consortium name="Ensembl"/>
        </authorList>
    </citation>
    <scope>IDENTIFICATION</scope>
</reference>
<dbReference type="Ensembl" id="ENSCINT00000033412.1">
    <property type="protein sequence ID" value="ENSCINP00000031808.1"/>
    <property type="gene ID" value="ENSCING00000018011.1"/>
</dbReference>
<keyword evidence="2 5" id="KW-0812">Transmembrane</keyword>
<feature type="transmembrane region" description="Helical" evidence="5">
    <location>
        <begin position="20"/>
        <end position="42"/>
    </location>
</feature>
<dbReference type="EMBL" id="EAAA01002815">
    <property type="status" value="NOT_ANNOTATED_CDS"/>
    <property type="molecule type" value="Genomic_DNA"/>
</dbReference>
<dbReference type="AlphaFoldDB" id="H2XQ74"/>
<evidence type="ECO:0000313" key="8">
    <source>
        <dbReference type="Proteomes" id="UP000008144"/>
    </source>
</evidence>
<dbReference type="SUPFAM" id="SSF103473">
    <property type="entry name" value="MFS general substrate transporter"/>
    <property type="match status" value="1"/>
</dbReference>
<feature type="transmembrane region" description="Helical" evidence="5">
    <location>
        <begin position="395"/>
        <end position="416"/>
    </location>
</feature>
<evidence type="ECO:0000256" key="1">
    <source>
        <dbReference type="ARBA" id="ARBA00004141"/>
    </source>
</evidence>
<dbReference type="CDD" id="cd17317">
    <property type="entry name" value="MFS_SLC22"/>
    <property type="match status" value="1"/>
</dbReference>
<name>H2XQ74_CIOIN</name>
<reference evidence="8" key="1">
    <citation type="journal article" date="2002" name="Science">
        <title>The draft genome of Ciona intestinalis: insights into chordate and vertebrate origins.</title>
        <authorList>
            <person name="Dehal P."/>
            <person name="Satou Y."/>
            <person name="Campbell R.K."/>
            <person name="Chapman J."/>
            <person name="Degnan B."/>
            <person name="De Tomaso A."/>
            <person name="Davidson B."/>
            <person name="Di Gregorio A."/>
            <person name="Gelpke M."/>
            <person name="Goodstein D.M."/>
            <person name="Harafuji N."/>
            <person name="Hastings K.E."/>
            <person name="Ho I."/>
            <person name="Hotta K."/>
            <person name="Huang W."/>
            <person name="Kawashima T."/>
            <person name="Lemaire P."/>
            <person name="Martinez D."/>
            <person name="Meinertzhagen I.A."/>
            <person name="Necula S."/>
            <person name="Nonaka M."/>
            <person name="Putnam N."/>
            <person name="Rash S."/>
            <person name="Saiga H."/>
            <person name="Satake M."/>
            <person name="Terry A."/>
            <person name="Yamada L."/>
            <person name="Wang H.G."/>
            <person name="Awazu S."/>
            <person name="Azumi K."/>
            <person name="Boore J."/>
            <person name="Branno M."/>
            <person name="Chin-Bow S."/>
            <person name="DeSantis R."/>
            <person name="Doyle S."/>
            <person name="Francino P."/>
            <person name="Keys D.N."/>
            <person name="Haga S."/>
            <person name="Hayashi H."/>
            <person name="Hino K."/>
            <person name="Imai K.S."/>
            <person name="Inaba K."/>
            <person name="Kano S."/>
            <person name="Kobayashi K."/>
            <person name="Kobayashi M."/>
            <person name="Lee B.I."/>
            <person name="Makabe K.W."/>
            <person name="Manohar C."/>
            <person name="Matassi G."/>
            <person name="Medina M."/>
            <person name="Mochizuki Y."/>
            <person name="Mount S."/>
            <person name="Morishita T."/>
            <person name="Miura S."/>
            <person name="Nakayama A."/>
            <person name="Nishizaka S."/>
            <person name="Nomoto H."/>
            <person name="Ohta F."/>
            <person name="Oishi K."/>
            <person name="Rigoutsos I."/>
            <person name="Sano M."/>
            <person name="Sasaki A."/>
            <person name="Sasakura Y."/>
            <person name="Shoguchi E."/>
            <person name="Shin-i T."/>
            <person name="Spagnuolo A."/>
            <person name="Stainier D."/>
            <person name="Suzuki M.M."/>
            <person name="Tassy O."/>
            <person name="Takatori N."/>
            <person name="Tokuoka M."/>
            <person name="Yagi K."/>
            <person name="Yoshizaki F."/>
            <person name="Wada S."/>
            <person name="Zhang C."/>
            <person name="Hyatt P.D."/>
            <person name="Larimer F."/>
            <person name="Detter C."/>
            <person name="Doggett N."/>
            <person name="Glavina T."/>
            <person name="Hawkins T."/>
            <person name="Richardson P."/>
            <person name="Lucas S."/>
            <person name="Kohara Y."/>
            <person name="Levine M."/>
            <person name="Satoh N."/>
            <person name="Rokhsar D.S."/>
        </authorList>
    </citation>
    <scope>NUCLEOTIDE SEQUENCE [LARGE SCALE GENOMIC DNA]</scope>
</reference>
<feature type="transmembrane region" description="Helical" evidence="5">
    <location>
        <begin position="361"/>
        <end position="383"/>
    </location>
</feature>
<evidence type="ECO:0000256" key="3">
    <source>
        <dbReference type="ARBA" id="ARBA00022989"/>
    </source>
</evidence>
<feature type="transmembrane region" description="Helical" evidence="5">
    <location>
        <begin position="190"/>
        <end position="209"/>
    </location>
</feature>
<dbReference type="PANTHER" id="PTHR24064">
    <property type="entry name" value="SOLUTE CARRIER FAMILY 22 MEMBER"/>
    <property type="match status" value="1"/>
</dbReference>
<reference evidence="7" key="3">
    <citation type="submission" date="2025-08" db="UniProtKB">
        <authorList>
            <consortium name="Ensembl"/>
        </authorList>
    </citation>
    <scope>IDENTIFICATION</scope>
</reference>
<organism evidence="7 8">
    <name type="scientific">Ciona intestinalis</name>
    <name type="common">Transparent sea squirt</name>
    <name type="synonym">Ascidia intestinalis</name>
    <dbReference type="NCBI Taxonomy" id="7719"/>
    <lineage>
        <taxon>Eukaryota</taxon>
        <taxon>Metazoa</taxon>
        <taxon>Chordata</taxon>
        <taxon>Tunicata</taxon>
        <taxon>Ascidiacea</taxon>
        <taxon>Phlebobranchia</taxon>
        <taxon>Cionidae</taxon>
        <taxon>Ciona</taxon>
    </lineage>
</organism>
<feature type="transmembrane region" description="Helical" evidence="5">
    <location>
        <begin position="516"/>
        <end position="532"/>
    </location>
</feature>
<evidence type="ECO:0000256" key="2">
    <source>
        <dbReference type="ARBA" id="ARBA00022692"/>
    </source>
</evidence>
<evidence type="ECO:0000313" key="7">
    <source>
        <dbReference type="Ensembl" id="ENSCINP00000031808.1"/>
    </source>
</evidence>
<dbReference type="HOGENOM" id="CLU_001265_33_4_1"/>
<dbReference type="InterPro" id="IPR005828">
    <property type="entry name" value="MFS_sugar_transport-like"/>
</dbReference>
<feature type="transmembrane region" description="Helical" evidence="5">
    <location>
        <begin position="492"/>
        <end position="510"/>
    </location>
</feature>
<dbReference type="Proteomes" id="UP000008144">
    <property type="component" value="Chromosome 9"/>
</dbReference>
<dbReference type="PROSITE" id="PS50850">
    <property type="entry name" value="MFS"/>
    <property type="match status" value="1"/>
</dbReference>
<evidence type="ECO:0000256" key="5">
    <source>
        <dbReference type="SAM" id="Phobius"/>
    </source>
</evidence>
<feature type="transmembrane region" description="Helical" evidence="5">
    <location>
        <begin position="247"/>
        <end position="270"/>
    </location>
</feature>
<dbReference type="InterPro" id="IPR036259">
    <property type="entry name" value="MFS_trans_sf"/>
</dbReference>
<feature type="domain" description="Major facilitator superfamily (MFS) profile" evidence="6">
    <location>
        <begin position="96"/>
        <end position="537"/>
    </location>
</feature>